<protein>
    <submittedName>
        <fullName evidence="2">Uncharacterized protein</fullName>
    </submittedName>
</protein>
<gene>
    <name evidence="2" type="ORF">EVJ58_g2537</name>
</gene>
<feature type="compositionally biased region" description="Basic and acidic residues" evidence="1">
    <location>
        <begin position="17"/>
        <end position="32"/>
    </location>
</feature>
<feature type="region of interest" description="Disordered" evidence="1">
    <location>
        <begin position="531"/>
        <end position="579"/>
    </location>
</feature>
<feature type="region of interest" description="Disordered" evidence="1">
    <location>
        <begin position="146"/>
        <end position="210"/>
    </location>
</feature>
<reference evidence="2 3" key="1">
    <citation type="submission" date="2019-01" db="EMBL/GenBank/DDBJ databases">
        <title>Genome sequencing of the rare red list fungi Fomitopsis rosea.</title>
        <authorList>
            <person name="Buettner E."/>
            <person name="Kellner H."/>
        </authorList>
    </citation>
    <scope>NUCLEOTIDE SEQUENCE [LARGE SCALE GENOMIC DNA]</scope>
    <source>
        <strain evidence="2 3">DSM 105464</strain>
    </source>
</reference>
<evidence type="ECO:0000256" key="1">
    <source>
        <dbReference type="SAM" id="MobiDB-lite"/>
    </source>
</evidence>
<dbReference type="EMBL" id="SEKV01000095">
    <property type="protein sequence ID" value="TFY64555.1"/>
    <property type="molecule type" value="Genomic_DNA"/>
</dbReference>
<feature type="compositionally biased region" description="Basic and acidic residues" evidence="1">
    <location>
        <begin position="567"/>
        <end position="579"/>
    </location>
</feature>
<proteinExistence type="predicted"/>
<comment type="caution">
    <text evidence="2">The sequence shown here is derived from an EMBL/GenBank/DDBJ whole genome shotgun (WGS) entry which is preliminary data.</text>
</comment>
<sequence length="579" mass="64322">MPAEDSGYWSAAQASSDSEHSSSEDGSDHGHPDPQSNFATLQAYWDLPPHSMSLFGEWLTYPGFPIVGGLERSAALSTQQWDEVLDYVTHRRPRFIKHYKLMKGPEGVKVQGILRVHKVMSASWGTICRDNVANYTDHFMHYIPMPKDGDNTAPDDGDDAGPGDGNNTVPDNTSLHSAPDTDDAATEPVDDDDVDADDDAGSVADGLSDDEDIAVRREMQFIDLSQGVRQIVPGTTVLDNMGSIPIWRTVTETSSAERAEHVLQKTQDQIFVKVNGTSEGYDLVPHFVLDITEFPCDASANPRLHKTKKAPILQNIPSPQNLNSRAKRVLDFGWSYDGCVIQGRIEVVLYAFSSIQDFDLLSQGVNENRDPQWFIDRGLASERQRFEAAVARAIIEMRRTILHNSVYLLFLHHPLVAVLHKEAIFNDLSQVLEDIADLKKHPIHIPWDRIISLLRNAAKSDAETRLAVLQGKKADVIGHKEMMWKFGKVKIDDGALKHGGADNEEPAAEDPAFGTAREAHFDKKMRVLQWAQRQGWPRAEGPPEPKGAARPTGHGECQDSDLLEAAADQHKWDKEKLSA</sequence>
<name>A0A4Y9YQB6_9APHY</name>
<accession>A0A4Y9YQB6</accession>
<evidence type="ECO:0000313" key="2">
    <source>
        <dbReference type="EMBL" id="TFY64555.1"/>
    </source>
</evidence>
<evidence type="ECO:0000313" key="3">
    <source>
        <dbReference type="Proteomes" id="UP000298390"/>
    </source>
</evidence>
<feature type="region of interest" description="Disordered" evidence="1">
    <location>
        <begin position="1"/>
        <end position="35"/>
    </location>
</feature>
<dbReference type="Proteomes" id="UP000298390">
    <property type="component" value="Unassembled WGS sequence"/>
</dbReference>
<dbReference type="AlphaFoldDB" id="A0A4Y9YQB6"/>
<organism evidence="2 3">
    <name type="scientific">Rhodofomes roseus</name>
    <dbReference type="NCBI Taxonomy" id="34475"/>
    <lineage>
        <taxon>Eukaryota</taxon>
        <taxon>Fungi</taxon>
        <taxon>Dikarya</taxon>
        <taxon>Basidiomycota</taxon>
        <taxon>Agaricomycotina</taxon>
        <taxon>Agaricomycetes</taxon>
        <taxon>Polyporales</taxon>
        <taxon>Rhodofomes</taxon>
    </lineage>
</organism>
<feature type="compositionally biased region" description="Acidic residues" evidence="1">
    <location>
        <begin position="180"/>
        <end position="200"/>
    </location>
</feature>